<dbReference type="InterPro" id="IPR037171">
    <property type="entry name" value="NagB/RpiA_transferase-like"/>
</dbReference>
<dbReference type="Pfam" id="PF04198">
    <property type="entry name" value="Sugar-bind"/>
    <property type="match status" value="1"/>
</dbReference>
<evidence type="ECO:0000259" key="5">
    <source>
        <dbReference type="Pfam" id="PF04198"/>
    </source>
</evidence>
<evidence type="ECO:0000313" key="6">
    <source>
        <dbReference type="EMBL" id="MFD1363659.1"/>
    </source>
</evidence>
<proteinExistence type="inferred from homology"/>
<dbReference type="SUPFAM" id="SSF100950">
    <property type="entry name" value="NagB/RpiA/CoA transferase-like"/>
    <property type="match status" value="1"/>
</dbReference>
<dbReference type="PANTHER" id="PTHR34294:SF1">
    <property type="entry name" value="TRANSCRIPTIONAL REGULATOR LSRR"/>
    <property type="match status" value="1"/>
</dbReference>
<dbReference type="PANTHER" id="PTHR34294">
    <property type="entry name" value="TRANSCRIPTIONAL REGULATOR-RELATED"/>
    <property type="match status" value="1"/>
</dbReference>
<evidence type="ECO:0000256" key="3">
    <source>
        <dbReference type="ARBA" id="ARBA00023125"/>
    </source>
</evidence>
<keyword evidence="3" id="KW-0238">DNA-binding</keyword>
<sequence>MMNREEERLLYKIAKLYYEEDYTQAEISNRLGIYRTTIGRMLKKARKEGIVKITVQSQLNDQIHLEEELSTYFDMKEVVIVPSNEERHHFDNEEIGKSINKLLNRVIKDGDTIGSAWGTTLGTTVNQLTELNPKNVTCVPLVGGPGEMEVDFHVNAIVYKLAQAFNGESHFIDAAAVHQSRETAHEILNSNYMKKITQFWEQLSIAIVGIGAQLKSSNMIWSGFLGQQDQEELEAHQAIGDICSRFYTLEGESITSSISERTIAVELEKLKNLRYSIGIAYSKEKARSIIGAMKGKFINTLVTDEETALEIKRLIDKEG</sequence>
<dbReference type="EMBL" id="JBHTNH010000061">
    <property type="protein sequence ID" value="MFD1363659.1"/>
    <property type="molecule type" value="Genomic_DNA"/>
</dbReference>
<accession>A0ABW3ZZI5</accession>
<gene>
    <name evidence="6" type="ORF">ACFQ4A_18810</name>
</gene>
<keyword evidence="7" id="KW-1185">Reference proteome</keyword>
<dbReference type="Proteomes" id="UP001597178">
    <property type="component" value="Unassembled WGS sequence"/>
</dbReference>
<evidence type="ECO:0000256" key="2">
    <source>
        <dbReference type="ARBA" id="ARBA00023015"/>
    </source>
</evidence>
<feature type="domain" description="Sugar-binding" evidence="5">
    <location>
        <begin position="59"/>
        <end position="311"/>
    </location>
</feature>
<dbReference type="RefSeq" id="WP_382402905.1">
    <property type="nucleotide sequence ID" value="NZ_JBHTNH010000061.1"/>
</dbReference>
<dbReference type="Gene3D" id="3.40.50.1360">
    <property type="match status" value="1"/>
</dbReference>
<comment type="similarity">
    <text evidence="1">Belongs to the SorC transcriptional regulatory family.</text>
</comment>
<name>A0ABW3ZZI5_9BACI</name>
<keyword evidence="4" id="KW-0804">Transcription</keyword>
<dbReference type="InterPro" id="IPR051054">
    <property type="entry name" value="SorC_transcr_regulators"/>
</dbReference>
<evidence type="ECO:0000256" key="1">
    <source>
        <dbReference type="ARBA" id="ARBA00010466"/>
    </source>
</evidence>
<dbReference type="InterPro" id="IPR007324">
    <property type="entry name" value="Sugar-bd_dom_put"/>
</dbReference>
<keyword evidence="2" id="KW-0805">Transcription regulation</keyword>
<protein>
    <submittedName>
        <fullName evidence="6">Sugar-binding transcriptional regulator</fullName>
    </submittedName>
</protein>
<comment type="caution">
    <text evidence="6">The sequence shown here is derived from an EMBL/GenBank/DDBJ whole genome shotgun (WGS) entry which is preliminary data.</text>
</comment>
<evidence type="ECO:0000256" key="4">
    <source>
        <dbReference type="ARBA" id="ARBA00023163"/>
    </source>
</evidence>
<evidence type="ECO:0000313" key="7">
    <source>
        <dbReference type="Proteomes" id="UP001597178"/>
    </source>
</evidence>
<dbReference type="SUPFAM" id="SSF88659">
    <property type="entry name" value="Sigma3 and sigma4 domains of RNA polymerase sigma factors"/>
    <property type="match status" value="1"/>
</dbReference>
<dbReference type="Gene3D" id="1.10.10.60">
    <property type="entry name" value="Homeodomain-like"/>
    <property type="match status" value="1"/>
</dbReference>
<reference evidence="7" key="1">
    <citation type="journal article" date="2019" name="Int. J. Syst. Evol. Microbiol.">
        <title>The Global Catalogue of Microorganisms (GCM) 10K type strain sequencing project: providing services to taxonomists for standard genome sequencing and annotation.</title>
        <authorList>
            <consortium name="The Broad Institute Genomics Platform"/>
            <consortium name="The Broad Institute Genome Sequencing Center for Infectious Disease"/>
            <person name="Wu L."/>
            <person name="Ma J."/>
        </authorList>
    </citation>
    <scope>NUCLEOTIDE SEQUENCE [LARGE SCALE GENOMIC DNA]</scope>
    <source>
        <strain evidence="7">CCUG 54822</strain>
    </source>
</reference>
<organism evidence="6 7">
    <name type="scientific">Lentibacillus salinarum</name>
    <dbReference type="NCBI Taxonomy" id="446820"/>
    <lineage>
        <taxon>Bacteria</taxon>
        <taxon>Bacillati</taxon>
        <taxon>Bacillota</taxon>
        <taxon>Bacilli</taxon>
        <taxon>Bacillales</taxon>
        <taxon>Bacillaceae</taxon>
        <taxon>Lentibacillus</taxon>
    </lineage>
</organism>
<dbReference type="InterPro" id="IPR013324">
    <property type="entry name" value="RNA_pol_sigma_r3/r4-like"/>
</dbReference>